<dbReference type="EMBL" id="JADIML010000133">
    <property type="protein sequence ID" value="MBO8463219.1"/>
    <property type="molecule type" value="Genomic_DNA"/>
</dbReference>
<reference evidence="2" key="2">
    <citation type="journal article" date="2021" name="PeerJ">
        <title>Extensive microbial diversity within the chicken gut microbiome revealed by metagenomics and culture.</title>
        <authorList>
            <person name="Gilroy R."/>
            <person name="Ravi A."/>
            <person name="Getino M."/>
            <person name="Pursley I."/>
            <person name="Horton D.L."/>
            <person name="Alikhan N.F."/>
            <person name="Baker D."/>
            <person name="Gharbi K."/>
            <person name="Hall N."/>
            <person name="Watson M."/>
            <person name="Adriaenssens E.M."/>
            <person name="Foster-Nyarko E."/>
            <person name="Jarju S."/>
            <person name="Secka A."/>
            <person name="Antonio M."/>
            <person name="Oren A."/>
            <person name="Chaudhuri R.R."/>
            <person name="La Ragione R."/>
            <person name="Hildebrand F."/>
            <person name="Pallen M.J."/>
        </authorList>
    </citation>
    <scope>NUCLEOTIDE SEQUENCE</scope>
    <source>
        <strain evidence="2">E3-2379</strain>
    </source>
</reference>
<protein>
    <submittedName>
        <fullName evidence="2">GNAT family N-acetyltransferase</fullName>
    </submittedName>
</protein>
<dbReference type="InterPro" id="IPR000182">
    <property type="entry name" value="GNAT_dom"/>
</dbReference>
<evidence type="ECO:0000313" key="2">
    <source>
        <dbReference type="EMBL" id="MBO8463219.1"/>
    </source>
</evidence>
<dbReference type="Pfam" id="PF13508">
    <property type="entry name" value="Acetyltransf_7"/>
    <property type="match status" value="1"/>
</dbReference>
<comment type="caution">
    <text evidence="2">The sequence shown here is derived from an EMBL/GenBank/DDBJ whole genome shotgun (WGS) entry which is preliminary data.</text>
</comment>
<dbReference type="PROSITE" id="PS51186">
    <property type="entry name" value="GNAT"/>
    <property type="match status" value="1"/>
</dbReference>
<evidence type="ECO:0000313" key="3">
    <source>
        <dbReference type="Proteomes" id="UP000823618"/>
    </source>
</evidence>
<feature type="domain" description="N-acetyltransferase" evidence="1">
    <location>
        <begin position="1"/>
        <end position="147"/>
    </location>
</feature>
<dbReference type="CDD" id="cd04301">
    <property type="entry name" value="NAT_SF"/>
    <property type="match status" value="1"/>
</dbReference>
<dbReference type="SUPFAM" id="SSF55729">
    <property type="entry name" value="Acyl-CoA N-acyltransferases (Nat)"/>
    <property type="match status" value="1"/>
</dbReference>
<accession>A0A9D9N7M9</accession>
<proteinExistence type="predicted"/>
<reference evidence="2" key="1">
    <citation type="submission" date="2020-10" db="EMBL/GenBank/DDBJ databases">
        <authorList>
            <person name="Gilroy R."/>
        </authorList>
    </citation>
    <scope>NUCLEOTIDE SEQUENCE</scope>
    <source>
        <strain evidence="2">E3-2379</strain>
    </source>
</reference>
<dbReference type="AlphaFoldDB" id="A0A9D9N7M9"/>
<organism evidence="2 3">
    <name type="scientific">Candidatus Scybalomonas excrementavium</name>
    <dbReference type="NCBI Taxonomy" id="2840943"/>
    <lineage>
        <taxon>Bacteria</taxon>
        <taxon>Bacillati</taxon>
        <taxon>Bacillota</taxon>
        <taxon>Clostridia</taxon>
        <taxon>Lachnospirales</taxon>
        <taxon>Lachnospiraceae</taxon>
        <taxon>Lachnospiraceae incertae sedis</taxon>
        <taxon>Candidatus Scybalomonas</taxon>
    </lineage>
</organism>
<name>A0A9D9N7M9_9FIRM</name>
<gene>
    <name evidence="2" type="ORF">IAC13_04725</name>
</gene>
<dbReference type="Proteomes" id="UP000823618">
    <property type="component" value="Unassembled WGS sequence"/>
</dbReference>
<evidence type="ECO:0000259" key="1">
    <source>
        <dbReference type="PROSITE" id="PS51186"/>
    </source>
</evidence>
<dbReference type="Gene3D" id="3.40.630.30">
    <property type="match status" value="1"/>
</dbReference>
<dbReference type="InterPro" id="IPR016181">
    <property type="entry name" value="Acyl_CoA_acyltransferase"/>
</dbReference>
<sequence length="181" mass="21082">MRLKRAKKEQLAQIKQLYETAFPKEERKPFFLLQWQMKRKVMEILSIEENGFVGLLISSFYKDLVLIEFLAIDDKRRGEGLGSKVLDLAKKRYQARRVVLEIEIPDENAAISDNKVRRKEFYARNGFLPAGVEVMFHGVPMMLLTIDGKSVTFAEYKKLYQNTSGYLITSLLKISELVREK</sequence>
<dbReference type="GO" id="GO:0016747">
    <property type="term" value="F:acyltransferase activity, transferring groups other than amino-acyl groups"/>
    <property type="evidence" value="ECO:0007669"/>
    <property type="project" value="InterPro"/>
</dbReference>